<dbReference type="GeneID" id="97229679"/>
<reference evidence="1 2" key="1">
    <citation type="submission" date="2019-06" db="EMBL/GenBank/DDBJ databases">
        <title>Genome analyses of bacteria isolated from kimchi.</title>
        <authorList>
            <person name="Lee S."/>
            <person name="Ahn S."/>
            <person name="Roh S."/>
        </authorList>
    </citation>
    <scope>NUCLEOTIDE SEQUENCE [LARGE SCALE GENOMIC DNA]</scope>
    <source>
        <strain evidence="1 2">CBA3630</strain>
    </source>
</reference>
<protein>
    <submittedName>
        <fullName evidence="1">Uncharacterized protein</fullName>
    </submittedName>
</protein>
<name>A0A508VUK8_LEUPS</name>
<sequence length="72" mass="8342">MSVIENREVKKRLNYLQSQLDLVDSAVGTLPILVASVENERTMAQFDEAMSQFKTDLQKLYRDLSVFNDIKF</sequence>
<accession>A0A508VUK8</accession>
<proteinExistence type="predicted"/>
<dbReference type="KEGG" id="lpse:FGL85_03930"/>
<dbReference type="RefSeq" id="WP_004914506.1">
    <property type="nucleotide sequence ID" value="NZ_CP042383.1"/>
</dbReference>
<dbReference type="Proteomes" id="UP000321296">
    <property type="component" value="Chromosome"/>
</dbReference>
<gene>
    <name evidence="1" type="ORF">FGL85_03930</name>
</gene>
<evidence type="ECO:0000313" key="1">
    <source>
        <dbReference type="EMBL" id="QEA41703.1"/>
    </source>
</evidence>
<evidence type="ECO:0000313" key="2">
    <source>
        <dbReference type="Proteomes" id="UP000321296"/>
    </source>
</evidence>
<dbReference type="AlphaFoldDB" id="A0A508VUK8"/>
<dbReference type="EMBL" id="CP042383">
    <property type="protein sequence ID" value="QEA41703.1"/>
    <property type="molecule type" value="Genomic_DNA"/>
</dbReference>
<organism evidence="1 2">
    <name type="scientific">Leuconostoc pseudomesenteroides</name>
    <dbReference type="NCBI Taxonomy" id="33968"/>
    <lineage>
        <taxon>Bacteria</taxon>
        <taxon>Bacillati</taxon>
        <taxon>Bacillota</taxon>
        <taxon>Bacilli</taxon>
        <taxon>Lactobacillales</taxon>
        <taxon>Lactobacillaceae</taxon>
        <taxon>Leuconostoc</taxon>
    </lineage>
</organism>